<evidence type="ECO:0000313" key="2">
    <source>
        <dbReference type="Proteomes" id="UP000176186"/>
    </source>
</evidence>
<gene>
    <name evidence="1" type="ORF">A2363_01615</name>
</gene>
<organism evidence="1 2">
    <name type="scientific">Candidatus Gottesmanbacteria bacterium RIFOXYB1_FULL_47_11</name>
    <dbReference type="NCBI Taxonomy" id="1798401"/>
    <lineage>
        <taxon>Bacteria</taxon>
        <taxon>Candidatus Gottesmaniibacteriota</taxon>
    </lineage>
</organism>
<dbReference type="EMBL" id="MFKE01000003">
    <property type="protein sequence ID" value="OGG35919.1"/>
    <property type="molecule type" value="Genomic_DNA"/>
</dbReference>
<sequence>MSEKPDALDKMKTASGELVRESPIAKIMLNIGQIIAEKGEDPIGVRHMKQRFNKTVFIRELNTQWDASNTRIISKTELGIMEEGELKEGFAVVWSTIFDGQSEIKRTERTSPSIIVELVSRTPSSEKEKGRPPHTNTLVSFMKSGQVIIQVDPLDHEVSTIDGMKKVGDIYQYYGPVNNVPSELEAVVLPVLTSIQERLASKKGQEKLSQLGTGQGA</sequence>
<name>A0A1F6BG50_9BACT</name>
<proteinExistence type="predicted"/>
<comment type="caution">
    <text evidence="1">The sequence shown here is derived from an EMBL/GenBank/DDBJ whole genome shotgun (WGS) entry which is preliminary data.</text>
</comment>
<reference evidence="1 2" key="1">
    <citation type="journal article" date="2016" name="Nat. Commun.">
        <title>Thousands of microbial genomes shed light on interconnected biogeochemical processes in an aquifer system.</title>
        <authorList>
            <person name="Anantharaman K."/>
            <person name="Brown C.T."/>
            <person name="Hug L.A."/>
            <person name="Sharon I."/>
            <person name="Castelle C.J."/>
            <person name="Probst A.J."/>
            <person name="Thomas B.C."/>
            <person name="Singh A."/>
            <person name="Wilkins M.J."/>
            <person name="Karaoz U."/>
            <person name="Brodie E.L."/>
            <person name="Williams K.H."/>
            <person name="Hubbard S.S."/>
            <person name="Banfield J.F."/>
        </authorList>
    </citation>
    <scope>NUCLEOTIDE SEQUENCE [LARGE SCALE GENOMIC DNA]</scope>
</reference>
<dbReference type="Proteomes" id="UP000176186">
    <property type="component" value="Unassembled WGS sequence"/>
</dbReference>
<protein>
    <submittedName>
        <fullName evidence="1">Uncharacterized protein</fullName>
    </submittedName>
</protein>
<accession>A0A1F6BG50</accession>
<dbReference type="AlphaFoldDB" id="A0A1F6BG50"/>
<evidence type="ECO:0000313" key="1">
    <source>
        <dbReference type="EMBL" id="OGG35919.1"/>
    </source>
</evidence>